<sequence>MHLNEKASRLLKTSIGNIIGTSLLNFIPQPFDVCHLKSIKDFVFNSSTIDLVSHKYLFFQNVEGHLVECNFLIKLTAFHNCAYFLISFEQRKTSREIAIISDEGLITGHSELFPFYIGSESKSLKGQNLSTVVPVLEINKMQDYEPWILPFNDGELAFIHKIREIKSTAIHELIIIHDQQEIKNWKEGIDQDQLAYFADQDVTCDYDQTQSDMDIKRRGMQVRYHSVSNFSLSGKSFDKVETEYLTNNDMVQTKELLNSCRSQDKKSLTEDHSKSSVGYKLPNQAKMLLVESKRKIRVLQVVLFLVMSSVIVTVGAILGYMITDVSYTTSLSSFKDLGQLLYNLGLSADLARIIDRVVILPDSTPEQFKKSIDDLINLITDLETVQGTIFEDFDQWSYCSSADIVTNSIIPLIYYDEIEPRVKYSNLYDAVSEIILNVISIQCKSMIKAVSEKEYYLNYVRFIFLNGIGNLFNHANSTMDGIVNCEMERVKNTGKNINILLICGFITLGILVLVIIGYIILVSQKHDEFWNFILNNAQWALAKLKSSAADRLILIHGIDYNSELSIDILGSRTKRKVRTSIYLHYIWRVMIFFAIAASYYLLIYCYLYPNCETLMINRPKLLSNFNIRRSNLRRLSMFSREILAHYIEFRMPHYFEFANAWTMVRDAENIIKLKHKELRESELRELMSSELEEKIYESVESSSEILKYGSEAAINSIIDDCENQGYYKFLPTASAFALLADVVIIQNEISYEFELADRDSKDLIKERLNSIVYTTAAYSVTMCALFFCYYLPYLNKQVKQLNRFSILSTILPMEPE</sequence>
<comment type="caution">
    <text evidence="2">The sequence shown here is derived from an EMBL/GenBank/DDBJ whole genome shotgun (WGS) entry which is preliminary data.</text>
</comment>
<name>A0AAU9ISN1_9CILI</name>
<feature type="transmembrane region" description="Helical" evidence="1">
    <location>
        <begin position="771"/>
        <end position="792"/>
    </location>
</feature>
<gene>
    <name evidence="2" type="ORF">BSTOLATCC_MIC17682</name>
</gene>
<evidence type="ECO:0000313" key="3">
    <source>
        <dbReference type="Proteomes" id="UP001162131"/>
    </source>
</evidence>
<keyword evidence="1" id="KW-0812">Transmembrane</keyword>
<keyword evidence="1" id="KW-0472">Membrane</keyword>
<dbReference type="Proteomes" id="UP001162131">
    <property type="component" value="Unassembled WGS sequence"/>
</dbReference>
<evidence type="ECO:0000256" key="1">
    <source>
        <dbReference type="SAM" id="Phobius"/>
    </source>
</evidence>
<dbReference type="AlphaFoldDB" id="A0AAU9ISN1"/>
<feature type="transmembrane region" description="Helical" evidence="1">
    <location>
        <begin position="296"/>
        <end position="320"/>
    </location>
</feature>
<organism evidence="2 3">
    <name type="scientific">Blepharisma stoltei</name>
    <dbReference type="NCBI Taxonomy" id="1481888"/>
    <lineage>
        <taxon>Eukaryota</taxon>
        <taxon>Sar</taxon>
        <taxon>Alveolata</taxon>
        <taxon>Ciliophora</taxon>
        <taxon>Postciliodesmatophora</taxon>
        <taxon>Heterotrichea</taxon>
        <taxon>Heterotrichida</taxon>
        <taxon>Blepharismidae</taxon>
        <taxon>Blepharisma</taxon>
    </lineage>
</organism>
<feature type="transmembrane region" description="Helical" evidence="1">
    <location>
        <begin position="585"/>
        <end position="608"/>
    </location>
</feature>
<feature type="transmembrane region" description="Helical" evidence="1">
    <location>
        <begin position="497"/>
        <end position="521"/>
    </location>
</feature>
<accession>A0AAU9ISN1</accession>
<protein>
    <submittedName>
        <fullName evidence="2">Uncharacterized protein</fullName>
    </submittedName>
</protein>
<keyword evidence="3" id="KW-1185">Reference proteome</keyword>
<keyword evidence="1" id="KW-1133">Transmembrane helix</keyword>
<proteinExistence type="predicted"/>
<reference evidence="2" key="1">
    <citation type="submission" date="2021-09" db="EMBL/GenBank/DDBJ databases">
        <authorList>
            <consortium name="AG Swart"/>
            <person name="Singh M."/>
            <person name="Singh A."/>
            <person name="Seah K."/>
            <person name="Emmerich C."/>
        </authorList>
    </citation>
    <scope>NUCLEOTIDE SEQUENCE</scope>
    <source>
        <strain evidence="2">ATCC30299</strain>
    </source>
</reference>
<evidence type="ECO:0000313" key="2">
    <source>
        <dbReference type="EMBL" id="CAG9317059.1"/>
    </source>
</evidence>
<dbReference type="EMBL" id="CAJZBQ010000017">
    <property type="protein sequence ID" value="CAG9317059.1"/>
    <property type="molecule type" value="Genomic_DNA"/>
</dbReference>